<reference evidence="1 2" key="1">
    <citation type="journal article" date="2014" name="Gene">
        <title>A comparative genomic analysis of the alkalitolerant soil bacterium Bacillus lehensis G1.</title>
        <authorList>
            <person name="Noor Y.M."/>
            <person name="Samsulrizal N.H."/>
            <person name="Jema'on N.A."/>
            <person name="Low K.O."/>
            <person name="Ramli A.N."/>
            <person name="Alias N.I."/>
            <person name="Damis S.I."/>
            <person name="Fuzi S.F."/>
            <person name="Isa M.N."/>
            <person name="Murad A.M."/>
            <person name="Raih M.F."/>
            <person name="Bakar F.D."/>
            <person name="Najimudin N."/>
            <person name="Mahadi N.M."/>
            <person name="Illias R.M."/>
        </authorList>
    </citation>
    <scope>NUCLEOTIDE SEQUENCE [LARGE SCALE GENOMIC DNA]</scope>
    <source>
        <strain evidence="1 2">G1</strain>
    </source>
</reference>
<name>A0A060LPZ5_9BACI</name>
<accession>A0A060LPZ5</accession>
<dbReference type="PATRIC" id="fig|1246626.3.peg.787"/>
<dbReference type="OrthoDB" id="2933732at2"/>
<evidence type="ECO:0000313" key="2">
    <source>
        <dbReference type="Proteomes" id="UP000027142"/>
    </source>
</evidence>
<keyword evidence="2" id="KW-1185">Reference proteome</keyword>
<dbReference type="InterPro" id="IPR036916">
    <property type="entry name" value="Sda_sf"/>
</dbReference>
<dbReference type="KEGG" id="ble:BleG1_0788"/>
<dbReference type="Pfam" id="PF08970">
    <property type="entry name" value="Sda"/>
    <property type="match status" value="1"/>
</dbReference>
<dbReference type="SUPFAM" id="SSF100985">
    <property type="entry name" value="Sporulation inhibitor Sda"/>
    <property type="match status" value="1"/>
</dbReference>
<dbReference type="InterPro" id="IPR015064">
    <property type="entry name" value="Sda"/>
</dbReference>
<evidence type="ECO:0000313" key="1">
    <source>
        <dbReference type="EMBL" id="AIC93396.1"/>
    </source>
</evidence>
<organism evidence="1 2">
    <name type="scientific">Shouchella lehensis G1</name>
    <dbReference type="NCBI Taxonomy" id="1246626"/>
    <lineage>
        <taxon>Bacteria</taxon>
        <taxon>Bacillati</taxon>
        <taxon>Bacillota</taxon>
        <taxon>Bacilli</taxon>
        <taxon>Bacillales</taxon>
        <taxon>Bacillaceae</taxon>
        <taxon>Shouchella</taxon>
    </lineage>
</organism>
<dbReference type="EMBL" id="CP003923">
    <property type="protein sequence ID" value="AIC93396.1"/>
    <property type="molecule type" value="Genomic_DNA"/>
</dbReference>
<sequence length="50" mass="5975">MLQQLSDDLLLEAYDRAIQHCLNADFISIIKQELRRRGLLKHIHMKKDRS</sequence>
<gene>
    <name evidence="1" type="ORF">BleG1_0788</name>
</gene>
<protein>
    <submittedName>
        <fullName evidence="1">Sporulation inhibitor</fullName>
    </submittedName>
</protein>
<dbReference type="Proteomes" id="UP000027142">
    <property type="component" value="Chromosome"/>
</dbReference>
<dbReference type="Gene3D" id="1.10.287.1100">
    <property type="entry name" value="Sporulation inhibitor A"/>
    <property type="match status" value="1"/>
</dbReference>
<dbReference type="HOGENOM" id="CLU_197451_1_0_9"/>
<dbReference type="RefSeq" id="WP_078440228.1">
    <property type="nucleotide sequence ID" value="NZ_CP003923.1"/>
</dbReference>
<proteinExistence type="predicted"/>
<dbReference type="AlphaFoldDB" id="A0A060LPZ5"/>